<feature type="transmembrane region" description="Helical" evidence="1">
    <location>
        <begin position="17"/>
        <end position="35"/>
    </location>
</feature>
<gene>
    <name evidence="2" type="ORF">UFOPK1619_00452</name>
</gene>
<reference evidence="2" key="1">
    <citation type="submission" date="2020-05" db="EMBL/GenBank/DDBJ databases">
        <authorList>
            <person name="Chiriac C."/>
            <person name="Salcher M."/>
            <person name="Ghai R."/>
            <person name="Kavagutti S V."/>
        </authorList>
    </citation>
    <scope>NUCLEOTIDE SEQUENCE</scope>
</reference>
<evidence type="ECO:0000256" key="1">
    <source>
        <dbReference type="SAM" id="Phobius"/>
    </source>
</evidence>
<feature type="transmembrane region" description="Helical" evidence="1">
    <location>
        <begin position="42"/>
        <end position="60"/>
    </location>
</feature>
<dbReference type="AlphaFoldDB" id="A0A6J6DDH2"/>
<protein>
    <submittedName>
        <fullName evidence="2">Unannotated protein</fullName>
    </submittedName>
</protein>
<keyword evidence="1" id="KW-0472">Membrane</keyword>
<keyword evidence="1" id="KW-0812">Transmembrane</keyword>
<organism evidence="2">
    <name type="scientific">freshwater metagenome</name>
    <dbReference type="NCBI Taxonomy" id="449393"/>
    <lineage>
        <taxon>unclassified sequences</taxon>
        <taxon>metagenomes</taxon>
        <taxon>ecological metagenomes</taxon>
    </lineage>
</organism>
<sequence length="105" mass="10950">MSAIWAATSTGFDIETIKTAALGISGASLIIGLILMKVVSNVVGKVVSLVVFVAIALAGYSQRTSIVDCANKVQAEATTISTETPEAKCNFFGQEITLKIPQTSK</sequence>
<dbReference type="EMBL" id="CAEZTI010000068">
    <property type="protein sequence ID" value="CAB4562047.1"/>
    <property type="molecule type" value="Genomic_DNA"/>
</dbReference>
<evidence type="ECO:0000313" key="2">
    <source>
        <dbReference type="EMBL" id="CAB4562047.1"/>
    </source>
</evidence>
<accession>A0A6J6DDH2</accession>
<proteinExistence type="predicted"/>
<keyword evidence="1" id="KW-1133">Transmembrane helix</keyword>
<name>A0A6J6DDH2_9ZZZZ</name>